<evidence type="ECO:0000313" key="2">
    <source>
        <dbReference type="EMBL" id="KAG5168149.1"/>
    </source>
</evidence>
<dbReference type="EMBL" id="JAFIQS010000006">
    <property type="protein sequence ID" value="KAG5168149.1"/>
    <property type="molecule type" value="Genomic_DNA"/>
</dbReference>
<sequence length="177" mass="18342">MHFRYLSICLWVSAITCTNATPSPSNEPDYPEVIPGPGLPSLESLGLTSADLHRNRTMSKAFSDSAEFLVVCIAGGSTVSVGNAQACVNYLANLGTTDCGVPANPGVISFCVSGDASICGTNIWGNGQEVHSWCSDVAISAQAIVNGCQVTSGQVEGYAPAAQNSNLQVDVEPLEIC</sequence>
<gene>
    <name evidence="2" type="ORF">JR316_006742</name>
</gene>
<keyword evidence="1" id="KW-0732">Signal</keyword>
<comment type="caution">
    <text evidence="2">The sequence shown here is derived from an EMBL/GenBank/DDBJ whole genome shotgun (WGS) entry which is preliminary data.</text>
</comment>
<name>A0A8H7XZ82_PSICU</name>
<organism evidence="2">
    <name type="scientific">Psilocybe cubensis</name>
    <name type="common">Psychedelic mushroom</name>
    <name type="synonym">Stropharia cubensis</name>
    <dbReference type="NCBI Taxonomy" id="181762"/>
    <lineage>
        <taxon>Eukaryota</taxon>
        <taxon>Fungi</taxon>
        <taxon>Dikarya</taxon>
        <taxon>Basidiomycota</taxon>
        <taxon>Agaricomycotina</taxon>
        <taxon>Agaricomycetes</taxon>
        <taxon>Agaricomycetidae</taxon>
        <taxon>Agaricales</taxon>
        <taxon>Agaricineae</taxon>
        <taxon>Strophariaceae</taxon>
        <taxon>Psilocybe</taxon>
    </lineage>
</organism>
<dbReference type="PANTHER" id="PTHR39603">
    <property type="entry name" value="CYANOVIRIN-N DOMAIN-CONTAINING PROTEIN"/>
    <property type="match status" value="1"/>
</dbReference>
<dbReference type="OrthoDB" id="2686356at2759"/>
<proteinExistence type="predicted"/>
<feature type="chain" id="PRO_5034635229" evidence="1">
    <location>
        <begin position="21"/>
        <end position="177"/>
    </location>
</feature>
<dbReference type="AlphaFoldDB" id="A0A8H7XZ82"/>
<evidence type="ECO:0000256" key="1">
    <source>
        <dbReference type="SAM" id="SignalP"/>
    </source>
</evidence>
<protein>
    <submittedName>
        <fullName evidence="2">Uncharacterized protein</fullName>
    </submittedName>
</protein>
<reference evidence="2" key="1">
    <citation type="submission" date="2021-02" db="EMBL/GenBank/DDBJ databases">
        <title>Psilocybe cubensis genome.</title>
        <authorList>
            <person name="Mckernan K.J."/>
            <person name="Crawford S."/>
            <person name="Trippe A."/>
            <person name="Kane L.T."/>
            <person name="Mclaughlin S."/>
        </authorList>
    </citation>
    <scope>NUCLEOTIDE SEQUENCE [LARGE SCALE GENOMIC DNA]</scope>
    <source>
        <strain evidence="2">MGC-MH-2018</strain>
    </source>
</reference>
<dbReference type="PANTHER" id="PTHR39603:SF1">
    <property type="entry name" value="CYANOVIRIN-N DOMAIN-CONTAINING PROTEIN"/>
    <property type="match status" value="1"/>
</dbReference>
<feature type="signal peptide" evidence="1">
    <location>
        <begin position="1"/>
        <end position="20"/>
    </location>
</feature>
<accession>A0A8H7XZ82</accession>